<keyword evidence="2" id="KW-1185">Reference proteome</keyword>
<gene>
    <name evidence="1" type="ordered locus">bpr_I2170</name>
</gene>
<dbReference type="Proteomes" id="UP000001299">
    <property type="component" value="Chromosome 1"/>
</dbReference>
<dbReference type="AlphaFoldDB" id="E0RWZ5"/>
<sequence length="203" mass="24158">MREKEEQRYGRNKETQVDKKYLESGEFRKKFDGISDSENLNRLLYQLAKKMLFHRAGTRFEDMYWISPNNYQVLAQETETDIEKKVLYSSKTKQIIKDNPNLITIHSHPDSFPPSIEDFNSNYENKYGLGIVVTHSGIVYMYSSQEHIEPVYYKLKVDEYYLEGYNESESQIKALEYCMSHFDIYFKEVTCDARRGNGYVLRR</sequence>
<dbReference type="RefSeq" id="WP_013281556.1">
    <property type="nucleotide sequence ID" value="NC_014387.1"/>
</dbReference>
<evidence type="ECO:0000313" key="1">
    <source>
        <dbReference type="EMBL" id="ADL34903.1"/>
    </source>
</evidence>
<dbReference type="KEGG" id="bpb:bpr_I2170"/>
<proteinExistence type="predicted"/>
<reference evidence="1 2" key="1">
    <citation type="journal article" date="2010" name="PLoS ONE">
        <title>The glycobiome of the rumen bacterium Butyrivibrio proteoclasticus B316(T) highlights adaptation to a polysaccharide-rich environment.</title>
        <authorList>
            <person name="Kelly W.J."/>
            <person name="Leahy S.C."/>
            <person name="Altermann E."/>
            <person name="Yeoman C.J."/>
            <person name="Dunne J.C."/>
            <person name="Kong Z."/>
            <person name="Pacheco D.M."/>
            <person name="Li D."/>
            <person name="Noel S.J."/>
            <person name="Moon C.D."/>
            <person name="Cookson A.L."/>
            <person name="Attwood G.T."/>
        </authorList>
    </citation>
    <scope>NUCLEOTIDE SEQUENCE [LARGE SCALE GENOMIC DNA]</scope>
    <source>
        <strain evidence="2">ATCC 51982 / DSM 14932 / B316</strain>
    </source>
</reference>
<dbReference type="STRING" id="515622.bpr_I2170"/>
<dbReference type="eggNOG" id="ENOG5033BN8">
    <property type="taxonomic scope" value="Bacteria"/>
</dbReference>
<name>E0RWZ5_BUTPB</name>
<evidence type="ECO:0008006" key="3">
    <source>
        <dbReference type="Google" id="ProtNLM"/>
    </source>
</evidence>
<evidence type="ECO:0000313" key="2">
    <source>
        <dbReference type="Proteomes" id="UP000001299"/>
    </source>
</evidence>
<protein>
    <recommendedName>
        <fullName evidence="3">JAB domain-containing protein</fullName>
    </recommendedName>
</protein>
<dbReference type="EMBL" id="CP001810">
    <property type="protein sequence ID" value="ADL34903.1"/>
    <property type="molecule type" value="Genomic_DNA"/>
</dbReference>
<dbReference type="HOGENOM" id="CLU_1346818_0_0_9"/>
<organism evidence="1 2">
    <name type="scientific">Butyrivibrio proteoclasticus (strain ATCC 51982 / DSM 14932 / B316)</name>
    <name type="common">Clostridium proteoclasticum</name>
    <dbReference type="NCBI Taxonomy" id="515622"/>
    <lineage>
        <taxon>Bacteria</taxon>
        <taxon>Bacillati</taxon>
        <taxon>Bacillota</taxon>
        <taxon>Clostridia</taxon>
        <taxon>Lachnospirales</taxon>
        <taxon>Lachnospiraceae</taxon>
        <taxon>Butyrivibrio</taxon>
    </lineage>
</organism>
<accession>E0RWZ5</accession>